<feature type="domain" description="HTH cro/C1-type" evidence="1">
    <location>
        <begin position="5"/>
        <end position="60"/>
    </location>
</feature>
<sequence>MGDRIAELRLRRGMTQESLAERARLSVDVIRKLEQGRRKTARLSSINAMARALDTEPSYLVGQPSTFEVPHSGDDSQPSVLALRQAVSPIGDLLGGEPDPEEPSGIEELQASLVSTEAVRREGRIGEIGVLLPPLIRDARAAAHAFTGQEAAAAHSVLAVAYQVAATTLTALGKEDAAFTAMERSVAAIRHSDDPNLETLAASTLSWVLTKQGRLADAERVALTRAEQIEPGFRSPPADLALWGILLLRAATAAVRQDKHGEVTRLLNMATGAAEAMGRDLNVYATPFGPTNAGVAKVNFLVEMESSEEALRTARGISDLESLPPTWRARFHIDRAQACTDLGRDRAAETALLQAEADAPEWMRYHSTSRRLVSELRERAPHRDSSVLGLADRLGLIR</sequence>
<accession>A0ABT0UKB2</accession>
<dbReference type="InterPro" id="IPR010982">
    <property type="entry name" value="Lambda_DNA-bd_dom_sf"/>
</dbReference>
<dbReference type="CDD" id="cd00093">
    <property type="entry name" value="HTH_XRE"/>
    <property type="match status" value="1"/>
</dbReference>
<dbReference type="PROSITE" id="PS50943">
    <property type="entry name" value="HTH_CROC1"/>
    <property type="match status" value="1"/>
</dbReference>
<name>A0ABT0UKB2_9ACTN</name>
<dbReference type="SUPFAM" id="SSF47413">
    <property type="entry name" value="lambda repressor-like DNA-binding domains"/>
    <property type="match status" value="1"/>
</dbReference>
<gene>
    <name evidence="2" type="ORF">NBG84_05230</name>
</gene>
<dbReference type="EMBL" id="JAMQAW010000006">
    <property type="protein sequence ID" value="MCM2387716.1"/>
    <property type="molecule type" value="Genomic_DNA"/>
</dbReference>
<dbReference type="InterPro" id="IPR011990">
    <property type="entry name" value="TPR-like_helical_dom_sf"/>
</dbReference>
<evidence type="ECO:0000259" key="1">
    <source>
        <dbReference type="PROSITE" id="PS50943"/>
    </source>
</evidence>
<keyword evidence="3" id="KW-1185">Reference proteome</keyword>
<dbReference type="Pfam" id="PF13560">
    <property type="entry name" value="HTH_31"/>
    <property type="match status" value="1"/>
</dbReference>
<organism evidence="2 3">
    <name type="scientific">Streptomyces albipurpureus</name>
    <dbReference type="NCBI Taxonomy" id="2897419"/>
    <lineage>
        <taxon>Bacteria</taxon>
        <taxon>Bacillati</taxon>
        <taxon>Actinomycetota</taxon>
        <taxon>Actinomycetes</taxon>
        <taxon>Kitasatosporales</taxon>
        <taxon>Streptomycetaceae</taxon>
        <taxon>Streptomyces</taxon>
    </lineage>
</organism>
<dbReference type="InterPro" id="IPR001387">
    <property type="entry name" value="Cro/C1-type_HTH"/>
</dbReference>
<reference evidence="2" key="1">
    <citation type="submission" date="2022-06" db="EMBL/GenBank/DDBJ databases">
        <title>Genome public.</title>
        <authorList>
            <person name="Sun Q."/>
        </authorList>
    </citation>
    <scope>NUCLEOTIDE SEQUENCE</scope>
    <source>
        <strain evidence="2">CWNU-1</strain>
    </source>
</reference>
<evidence type="ECO:0000313" key="3">
    <source>
        <dbReference type="Proteomes" id="UP001431429"/>
    </source>
</evidence>
<proteinExistence type="predicted"/>
<dbReference type="Gene3D" id="1.25.40.10">
    <property type="entry name" value="Tetratricopeptide repeat domain"/>
    <property type="match status" value="1"/>
</dbReference>
<evidence type="ECO:0000313" key="2">
    <source>
        <dbReference type="EMBL" id="MCM2387716.1"/>
    </source>
</evidence>
<protein>
    <submittedName>
        <fullName evidence="2">Helix-turn-helix domain-containing protein</fullName>
    </submittedName>
</protein>
<comment type="caution">
    <text evidence="2">The sequence shown here is derived from an EMBL/GenBank/DDBJ whole genome shotgun (WGS) entry which is preliminary data.</text>
</comment>
<dbReference type="Gene3D" id="1.10.260.40">
    <property type="entry name" value="lambda repressor-like DNA-binding domains"/>
    <property type="match status" value="1"/>
</dbReference>
<dbReference type="SMART" id="SM00530">
    <property type="entry name" value="HTH_XRE"/>
    <property type="match status" value="1"/>
</dbReference>
<dbReference type="SUPFAM" id="SSF48452">
    <property type="entry name" value="TPR-like"/>
    <property type="match status" value="1"/>
</dbReference>
<dbReference type="Proteomes" id="UP001431429">
    <property type="component" value="Unassembled WGS sequence"/>
</dbReference>